<organism evidence="2 3">
    <name type="scientific">Funneliformis caledonium</name>
    <dbReference type="NCBI Taxonomy" id="1117310"/>
    <lineage>
        <taxon>Eukaryota</taxon>
        <taxon>Fungi</taxon>
        <taxon>Fungi incertae sedis</taxon>
        <taxon>Mucoromycota</taxon>
        <taxon>Glomeromycotina</taxon>
        <taxon>Glomeromycetes</taxon>
        <taxon>Glomerales</taxon>
        <taxon>Glomeraceae</taxon>
        <taxon>Funneliformis</taxon>
    </lineage>
</organism>
<proteinExistence type="predicted"/>
<gene>
    <name evidence="2" type="ORF">FCALED_LOCUS15283</name>
</gene>
<feature type="compositionally biased region" description="Acidic residues" evidence="1">
    <location>
        <begin position="27"/>
        <end position="38"/>
    </location>
</feature>
<evidence type="ECO:0000313" key="2">
    <source>
        <dbReference type="EMBL" id="CAG8735626.1"/>
    </source>
</evidence>
<dbReference type="AlphaFoldDB" id="A0A9N9IJ60"/>
<protein>
    <submittedName>
        <fullName evidence="2">2177_t:CDS:1</fullName>
    </submittedName>
</protein>
<dbReference type="Proteomes" id="UP000789570">
    <property type="component" value="Unassembled WGS sequence"/>
</dbReference>
<comment type="caution">
    <text evidence="2">The sequence shown here is derived from an EMBL/GenBank/DDBJ whole genome shotgun (WGS) entry which is preliminary data.</text>
</comment>
<dbReference type="EMBL" id="CAJVPQ010013381">
    <property type="protein sequence ID" value="CAG8735626.1"/>
    <property type="molecule type" value="Genomic_DNA"/>
</dbReference>
<feature type="region of interest" description="Disordered" evidence="1">
    <location>
        <begin position="1"/>
        <end position="40"/>
    </location>
</feature>
<sequence length="51" mass="5737">MSDSESLSSDNSDNENFLNDFIKNISDDSESEDKDNDDLSYNINISSLTLE</sequence>
<accession>A0A9N9IJ60</accession>
<evidence type="ECO:0000256" key="1">
    <source>
        <dbReference type="SAM" id="MobiDB-lite"/>
    </source>
</evidence>
<keyword evidence="3" id="KW-1185">Reference proteome</keyword>
<evidence type="ECO:0000313" key="3">
    <source>
        <dbReference type="Proteomes" id="UP000789570"/>
    </source>
</evidence>
<name>A0A9N9IJ60_9GLOM</name>
<reference evidence="2" key="1">
    <citation type="submission" date="2021-06" db="EMBL/GenBank/DDBJ databases">
        <authorList>
            <person name="Kallberg Y."/>
            <person name="Tangrot J."/>
            <person name="Rosling A."/>
        </authorList>
    </citation>
    <scope>NUCLEOTIDE SEQUENCE</scope>
    <source>
        <strain evidence="2">UK204</strain>
    </source>
</reference>
<feature type="compositionally biased region" description="Low complexity" evidence="1">
    <location>
        <begin position="1"/>
        <end position="24"/>
    </location>
</feature>
<feature type="non-terminal residue" evidence="2">
    <location>
        <position position="51"/>
    </location>
</feature>